<reference evidence="1 2" key="1">
    <citation type="submission" date="2018-10" db="EMBL/GenBank/DDBJ databases">
        <title>A high-quality apple genome assembly.</title>
        <authorList>
            <person name="Hu J."/>
        </authorList>
    </citation>
    <scope>NUCLEOTIDE SEQUENCE [LARGE SCALE GENOMIC DNA]</scope>
    <source>
        <strain evidence="2">cv. HFTH1</strain>
        <tissue evidence="1">Young leaf</tissue>
    </source>
</reference>
<name>A0A498JAM7_MALDO</name>
<comment type="caution">
    <text evidence="1">The sequence shown here is derived from an EMBL/GenBank/DDBJ whole genome shotgun (WGS) entry which is preliminary data.</text>
</comment>
<evidence type="ECO:0000313" key="1">
    <source>
        <dbReference type="EMBL" id="RXH92869.1"/>
    </source>
</evidence>
<dbReference type="PANTHER" id="PTHR34962:SF1">
    <property type="entry name" value="EMBRYO DEFECTIVE 1703-RELATED"/>
    <property type="match status" value="1"/>
</dbReference>
<feature type="non-terminal residue" evidence="1">
    <location>
        <position position="1"/>
    </location>
</feature>
<dbReference type="PANTHER" id="PTHR34962">
    <property type="entry name" value="EMBRYO DEFECTIVE 1703-RELATED"/>
    <property type="match status" value="1"/>
</dbReference>
<sequence length="90" mass="10065">IRKGELPLNVDQTLEEVEEQISEIGSKIYHDIIMQERSMDISSLMKGVFGFSGKPIMKKRPTQTMKSAIGFSGKPAKKSFILMGLFPCNT</sequence>
<protein>
    <submittedName>
        <fullName evidence="1">Uncharacterized protein</fullName>
    </submittedName>
</protein>
<dbReference type="STRING" id="3750.A0A498JAM7"/>
<dbReference type="EMBL" id="RDQH01000333">
    <property type="protein sequence ID" value="RXH92869.1"/>
    <property type="molecule type" value="Genomic_DNA"/>
</dbReference>
<dbReference type="Proteomes" id="UP000290289">
    <property type="component" value="Chromosome 7"/>
</dbReference>
<accession>A0A498JAM7</accession>
<proteinExistence type="predicted"/>
<dbReference type="AlphaFoldDB" id="A0A498JAM7"/>
<evidence type="ECO:0000313" key="2">
    <source>
        <dbReference type="Proteomes" id="UP000290289"/>
    </source>
</evidence>
<organism evidence="1 2">
    <name type="scientific">Malus domestica</name>
    <name type="common">Apple</name>
    <name type="synonym">Pyrus malus</name>
    <dbReference type="NCBI Taxonomy" id="3750"/>
    <lineage>
        <taxon>Eukaryota</taxon>
        <taxon>Viridiplantae</taxon>
        <taxon>Streptophyta</taxon>
        <taxon>Embryophyta</taxon>
        <taxon>Tracheophyta</taxon>
        <taxon>Spermatophyta</taxon>
        <taxon>Magnoliopsida</taxon>
        <taxon>eudicotyledons</taxon>
        <taxon>Gunneridae</taxon>
        <taxon>Pentapetalae</taxon>
        <taxon>rosids</taxon>
        <taxon>fabids</taxon>
        <taxon>Rosales</taxon>
        <taxon>Rosaceae</taxon>
        <taxon>Amygdaloideae</taxon>
        <taxon>Maleae</taxon>
        <taxon>Malus</taxon>
    </lineage>
</organism>
<keyword evidence="2" id="KW-1185">Reference proteome</keyword>
<gene>
    <name evidence="1" type="ORF">DVH24_011893</name>
</gene>